<dbReference type="Proteomes" id="UP001208570">
    <property type="component" value="Unassembled WGS sequence"/>
</dbReference>
<dbReference type="InterPro" id="IPR050525">
    <property type="entry name" value="ECM_Assembly_Org"/>
</dbReference>
<protein>
    <recommendedName>
        <fullName evidence="1">VWFA domain-containing protein</fullName>
    </recommendedName>
</protein>
<dbReference type="PANTHER" id="PTHR24020">
    <property type="entry name" value="COLLAGEN ALPHA"/>
    <property type="match status" value="1"/>
</dbReference>
<organism evidence="2 3">
    <name type="scientific">Paralvinella palmiformis</name>
    <dbReference type="NCBI Taxonomy" id="53620"/>
    <lineage>
        <taxon>Eukaryota</taxon>
        <taxon>Metazoa</taxon>
        <taxon>Spiralia</taxon>
        <taxon>Lophotrochozoa</taxon>
        <taxon>Annelida</taxon>
        <taxon>Polychaeta</taxon>
        <taxon>Sedentaria</taxon>
        <taxon>Canalipalpata</taxon>
        <taxon>Terebellida</taxon>
        <taxon>Terebelliformia</taxon>
        <taxon>Alvinellidae</taxon>
        <taxon>Paralvinella</taxon>
    </lineage>
</organism>
<proteinExistence type="predicted"/>
<evidence type="ECO:0000313" key="3">
    <source>
        <dbReference type="Proteomes" id="UP001208570"/>
    </source>
</evidence>
<dbReference type="Gene3D" id="3.40.50.410">
    <property type="entry name" value="von Willebrand factor, type A domain"/>
    <property type="match status" value="1"/>
</dbReference>
<evidence type="ECO:0000259" key="1">
    <source>
        <dbReference type="PROSITE" id="PS50234"/>
    </source>
</evidence>
<dbReference type="EMBL" id="JAODUP010000164">
    <property type="protein sequence ID" value="KAK2158780.1"/>
    <property type="molecule type" value="Genomic_DNA"/>
</dbReference>
<accession>A0AAD9JUB9</accession>
<sequence>MTIGSRVWKNRIRDFLKKFVTSQIIGPNNVQIGLSVFSDVSKTETKFFLNTYDSKDPMFATVGNLPYPTGQTCISCGLKKATDECFVPSNGDRSDAKNIAILLTDGVSNRLVDENELETQRLKDASDELYVIGINPNNVNETELSAIADDPDSHYLEILQNFAGLTPFINKLNERMNCPVT</sequence>
<keyword evidence="3" id="KW-1185">Reference proteome</keyword>
<comment type="caution">
    <text evidence="2">The sequence shown here is derived from an EMBL/GenBank/DDBJ whole genome shotgun (WGS) entry which is preliminary data.</text>
</comment>
<name>A0AAD9JUB9_9ANNE</name>
<dbReference type="PANTHER" id="PTHR24020:SF88">
    <property type="entry name" value="COLLAGEN ALPHA-1(VII) CHAIN"/>
    <property type="match status" value="1"/>
</dbReference>
<feature type="domain" description="VWFA" evidence="1">
    <location>
        <begin position="1"/>
        <end position="172"/>
    </location>
</feature>
<dbReference type="InterPro" id="IPR036465">
    <property type="entry name" value="vWFA_dom_sf"/>
</dbReference>
<gene>
    <name evidence="2" type="ORF">LSH36_164g06032</name>
</gene>
<dbReference type="Pfam" id="PF00092">
    <property type="entry name" value="VWA"/>
    <property type="match status" value="1"/>
</dbReference>
<dbReference type="AlphaFoldDB" id="A0AAD9JUB9"/>
<dbReference type="InterPro" id="IPR002035">
    <property type="entry name" value="VWF_A"/>
</dbReference>
<dbReference type="SMART" id="SM00327">
    <property type="entry name" value="VWA"/>
    <property type="match status" value="1"/>
</dbReference>
<dbReference type="PROSITE" id="PS50234">
    <property type="entry name" value="VWFA"/>
    <property type="match status" value="1"/>
</dbReference>
<evidence type="ECO:0000313" key="2">
    <source>
        <dbReference type="EMBL" id="KAK2158780.1"/>
    </source>
</evidence>
<dbReference type="SUPFAM" id="SSF53300">
    <property type="entry name" value="vWA-like"/>
    <property type="match status" value="1"/>
</dbReference>
<reference evidence="2" key="1">
    <citation type="journal article" date="2023" name="Mol. Biol. Evol.">
        <title>Third-Generation Sequencing Reveals the Adaptive Role of the Epigenome in Three Deep-Sea Polychaetes.</title>
        <authorList>
            <person name="Perez M."/>
            <person name="Aroh O."/>
            <person name="Sun Y."/>
            <person name="Lan Y."/>
            <person name="Juniper S.K."/>
            <person name="Young C.R."/>
            <person name="Angers B."/>
            <person name="Qian P.Y."/>
        </authorList>
    </citation>
    <scope>NUCLEOTIDE SEQUENCE</scope>
    <source>
        <strain evidence="2">P08H-3</strain>
    </source>
</reference>